<comment type="similarity">
    <text evidence="1">Belongs to the guanylate kinase family.</text>
</comment>
<keyword evidence="3 5" id="KW-0418">Kinase</keyword>
<dbReference type="PROSITE" id="PS50052">
    <property type="entry name" value="GUANYLATE_KINASE_2"/>
    <property type="match status" value="1"/>
</dbReference>
<name>A0A8S5TIX0_9CAUD</name>
<dbReference type="EMBL" id="BK032836">
    <property type="protein sequence ID" value="DAF63237.1"/>
    <property type="molecule type" value="Genomic_DNA"/>
</dbReference>
<accession>A0A8S5TIX0</accession>
<dbReference type="Pfam" id="PF00625">
    <property type="entry name" value="Guanylate_kin"/>
    <property type="match status" value="1"/>
</dbReference>
<dbReference type="InterPro" id="IPR008145">
    <property type="entry name" value="GK/Ca_channel_bsu"/>
</dbReference>
<dbReference type="SUPFAM" id="SSF52540">
    <property type="entry name" value="P-loop containing nucleoside triphosphate hydrolases"/>
    <property type="match status" value="1"/>
</dbReference>
<reference evidence="5" key="1">
    <citation type="journal article" date="2021" name="Proc. Natl. Acad. Sci. U.S.A.">
        <title>A Catalog of Tens of Thousands of Viruses from Human Metagenomes Reveals Hidden Associations with Chronic Diseases.</title>
        <authorList>
            <person name="Tisza M.J."/>
            <person name="Buck C.B."/>
        </authorList>
    </citation>
    <scope>NUCLEOTIDE SEQUENCE</scope>
    <source>
        <strain evidence="5">CtXXl13</strain>
    </source>
</reference>
<dbReference type="PANTHER" id="PTHR23117:SF13">
    <property type="entry name" value="GUANYLATE KINASE"/>
    <property type="match status" value="1"/>
</dbReference>
<feature type="domain" description="Guanylate kinase-like" evidence="4">
    <location>
        <begin position="2"/>
        <end position="205"/>
    </location>
</feature>
<evidence type="ECO:0000313" key="5">
    <source>
        <dbReference type="EMBL" id="DAF63237.1"/>
    </source>
</evidence>
<sequence length="208" mass="24747">MDKIFFIMGKSGSGKSRLFTDLCTYFKPFKRIISHTTRNRRCGEVDIVDYYFDTDKELEIYKNDGKIIEIRNYKMVTGEVYYYTIENDLYDNRFKYGIVVVTPDMLELIYDNTMIKYPEFNFSSKFVGIYLNVDDSDTLTRSIQREKLNKNPRYDEICRRFISERETYCENNINRIFSKIGSPKVYNVLNDDYNDCITNAKKIISSNI</sequence>
<organism evidence="5">
    <name type="scientific">Myoviridae sp. ctXXl13</name>
    <dbReference type="NCBI Taxonomy" id="2827691"/>
    <lineage>
        <taxon>Viruses</taxon>
        <taxon>Duplodnaviria</taxon>
        <taxon>Heunggongvirae</taxon>
        <taxon>Uroviricota</taxon>
        <taxon>Caudoviricetes</taxon>
    </lineage>
</organism>
<dbReference type="InterPro" id="IPR027417">
    <property type="entry name" value="P-loop_NTPase"/>
</dbReference>
<dbReference type="InterPro" id="IPR008144">
    <property type="entry name" value="Guanylate_kin-like_dom"/>
</dbReference>
<keyword evidence="2" id="KW-0808">Transferase</keyword>
<dbReference type="Gene3D" id="3.40.50.300">
    <property type="entry name" value="P-loop containing nucleotide triphosphate hydrolases"/>
    <property type="match status" value="1"/>
</dbReference>
<protein>
    <submittedName>
        <fullName evidence="5">Guanylate kinase</fullName>
    </submittedName>
</protein>
<proteinExistence type="inferred from homology"/>
<dbReference type="PANTHER" id="PTHR23117">
    <property type="entry name" value="GUANYLATE KINASE-RELATED"/>
    <property type="match status" value="1"/>
</dbReference>
<evidence type="ECO:0000259" key="4">
    <source>
        <dbReference type="PROSITE" id="PS50052"/>
    </source>
</evidence>
<evidence type="ECO:0000256" key="2">
    <source>
        <dbReference type="ARBA" id="ARBA00022679"/>
    </source>
</evidence>
<evidence type="ECO:0000256" key="1">
    <source>
        <dbReference type="ARBA" id="ARBA00005790"/>
    </source>
</evidence>
<evidence type="ECO:0000256" key="3">
    <source>
        <dbReference type="ARBA" id="ARBA00022777"/>
    </source>
</evidence>
<dbReference type="GO" id="GO:0004385">
    <property type="term" value="F:GMP kinase activity"/>
    <property type="evidence" value="ECO:0007669"/>
    <property type="project" value="TreeGrafter"/>
</dbReference>